<dbReference type="GO" id="GO:0019905">
    <property type="term" value="F:syntaxin binding"/>
    <property type="evidence" value="ECO:0007669"/>
    <property type="project" value="InterPro"/>
</dbReference>
<evidence type="ECO:0000256" key="5">
    <source>
        <dbReference type="ARBA" id="ARBA00037297"/>
    </source>
</evidence>
<organism evidence="7 8">
    <name type="scientific">Acanthaster planci</name>
    <name type="common">Crown-of-thorns starfish</name>
    <dbReference type="NCBI Taxonomy" id="133434"/>
    <lineage>
        <taxon>Eukaryota</taxon>
        <taxon>Metazoa</taxon>
        <taxon>Echinodermata</taxon>
        <taxon>Eleutherozoa</taxon>
        <taxon>Asterozoa</taxon>
        <taxon>Asteroidea</taxon>
        <taxon>Valvatacea</taxon>
        <taxon>Valvatida</taxon>
        <taxon>Acanthasteridae</taxon>
        <taxon>Acanthaster</taxon>
    </lineage>
</organism>
<dbReference type="GO" id="GO:0016079">
    <property type="term" value="P:synaptic vesicle exocytosis"/>
    <property type="evidence" value="ECO:0007669"/>
    <property type="project" value="TreeGrafter"/>
</dbReference>
<dbReference type="OrthoDB" id="10511181at2759"/>
<dbReference type="PANTHER" id="PTHR16705:SF4">
    <property type="entry name" value="COMPLEXIN"/>
    <property type="match status" value="1"/>
</dbReference>
<evidence type="ECO:0000313" key="8">
    <source>
        <dbReference type="RefSeq" id="XP_022109884.1"/>
    </source>
</evidence>
<dbReference type="GO" id="GO:0046928">
    <property type="term" value="P:regulation of neurotransmitter secretion"/>
    <property type="evidence" value="ECO:0007669"/>
    <property type="project" value="TreeGrafter"/>
</dbReference>
<dbReference type="RefSeq" id="XP_022109884.1">
    <property type="nucleotide sequence ID" value="XM_022254192.1"/>
</dbReference>
<name>A0A8B7ZWU0_ACAPL</name>
<gene>
    <name evidence="8" type="primary">LOC110989647</name>
</gene>
<dbReference type="KEGG" id="aplc:110989647"/>
<feature type="compositionally biased region" description="Basic and acidic residues" evidence="6">
    <location>
        <begin position="32"/>
        <end position="95"/>
    </location>
</feature>
<evidence type="ECO:0000256" key="1">
    <source>
        <dbReference type="ARBA" id="ARBA00005396"/>
    </source>
</evidence>
<accession>A0A8B7ZWU0</accession>
<sequence>MDIVGKTMVKNQVSSLSKTIGLSGEDKEEEPYDYKQEQEEEERAAQEKAKRDEAQLRRKADRAMERNKMREKYGLKESKTDQKLLESRNQLEKTSPKGTSRPKGKDESSCLVM</sequence>
<dbReference type="GeneID" id="110989647"/>
<dbReference type="PANTHER" id="PTHR16705">
    <property type="entry name" value="COMPLEXIN"/>
    <property type="match status" value="1"/>
</dbReference>
<dbReference type="Pfam" id="PF05835">
    <property type="entry name" value="Synaphin"/>
    <property type="match status" value="1"/>
</dbReference>
<evidence type="ECO:0000313" key="7">
    <source>
        <dbReference type="Proteomes" id="UP000694845"/>
    </source>
</evidence>
<comment type="similarity">
    <text evidence="1">Belongs to the complexin/synaphin family.</text>
</comment>
<evidence type="ECO:0000256" key="6">
    <source>
        <dbReference type="SAM" id="MobiDB-lite"/>
    </source>
</evidence>
<evidence type="ECO:0000256" key="4">
    <source>
        <dbReference type="ARBA" id="ARBA00022775"/>
    </source>
</evidence>
<evidence type="ECO:0000256" key="2">
    <source>
        <dbReference type="ARBA" id="ARBA00022448"/>
    </source>
</evidence>
<comment type="function">
    <text evidence="5">Positively regulates a late step in synaptic vesicle exocytosis.</text>
</comment>
<dbReference type="Proteomes" id="UP000694845">
    <property type="component" value="Unplaced"/>
</dbReference>
<protein>
    <submittedName>
        <fullName evidence="8">Complexin-2-like</fullName>
    </submittedName>
</protein>
<feature type="region of interest" description="Disordered" evidence="6">
    <location>
        <begin position="18"/>
        <end position="113"/>
    </location>
</feature>
<proteinExistence type="inferred from homology"/>
<dbReference type="InterPro" id="IPR008849">
    <property type="entry name" value="Synaphin"/>
</dbReference>
<dbReference type="OMA" id="QHAKRNA"/>
<dbReference type="GO" id="GO:0043195">
    <property type="term" value="C:terminal bouton"/>
    <property type="evidence" value="ECO:0007669"/>
    <property type="project" value="TreeGrafter"/>
</dbReference>
<reference evidence="8" key="1">
    <citation type="submission" date="2025-08" db="UniProtKB">
        <authorList>
            <consortium name="RefSeq"/>
        </authorList>
    </citation>
    <scope>IDENTIFICATION</scope>
</reference>
<evidence type="ECO:0000256" key="3">
    <source>
        <dbReference type="ARBA" id="ARBA00022483"/>
    </source>
</evidence>
<keyword evidence="2" id="KW-0813">Transport</keyword>
<keyword evidence="7" id="KW-1185">Reference proteome</keyword>
<keyword evidence="4" id="KW-0532">Neurotransmitter transport</keyword>
<dbReference type="GO" id="GO:0031201">
    <property type="term" value="C:SNARE complex"/>
    <property type="evidence" value="ECO:0007669"/>
    <property type="project" value="TreeGrafter"/>
</dbReference>
<feature type="compositionally biased region" description="Basic and acidic residues" evidence="6">
    <location>
        <begin position="103"/>
        <end position="113"/>
    </location>
</feature>
<dbReference type="AlphaFoldDB" id="A0A8B7ZWU0"/>
<keyword evidence="3" id="KW-0268">Exocytosis</keyword>